<accession>A0A0U2YV86</accession>
<dbReference type="Proteomes" id="UP000067683">
    <property type="component" value="Chromosome"/>
</dbReference>
<keyword evidence="3" id="KW-1185">Reference proteome</keyword>
<evidence type="ECO:0000256" key="1">
    <source>
        <dbReference type="HAMAP-Rule" id="MF_01851"/>
    </source>
</evidence>
<dbReference type="InterPro" id="IPR053707">
    <property type="entry name" value="UPF0637_domain_sf"/>
</dbReference>
<dbReference type="Gene3D" id="3.30.930.20">
    <property type="entry name" value="Protein of unknown function DUF1054"/>
    <property type="match status" value="1"/>
</dbReference>
<dbReference type="AlphaFoldDB" id="A0A0U2YV86"/>
<dbReference type="EMBL" id="CP013659">
    <property type="protein sequence ID" value="ALS76765.1"/>
    <property type="molecule type" value="Genomic_DNA"/>
</dbReference>
<name>A0A0U2YV86_9BACL</name>
<dbReference type="STRING" id="200991.AUC31_16770"/>
<comment type="similarity">
    <text evidence="1">Belongs to the UPF0637 family.</text>
</comment>
<proteinExistence type="inferred from homology"/>
<dbReference type="HAMAP" id="MF_01851">
    <property type="entry name" value="UPF0637"/>
    <property type="match status" value="1"/>
</dbReference>
<sequence length="216" mass="24327">MSVNPYWTEQDFEVFETPGLEARMEALSTHVRPKFEALGQDFSAYFSGETGDEFFPHVAKHMRRTVNPPNDSWVAFAPYKRGYKAVPHFQIGLWESHVFVILAVIYEAPGKPQMANQLISTGALADLPEEFVVSGDHMKPEADAIASLGEEGIEKLLTRLRDVKKGELVIGRQLARADAAALDKDGFYAFAEETFRELLPIYRKLLQANEKTAVHR</sequence>
<reference evidence="2" key="1">
    <citation type="submission" date="2016-01" db="EMBL/GenBank/DDBJ databases">
        <title>Complete genome of Planococcus rifietoensis type strain M8.</title>
        <authorList>
            <person name="See-Too W.S."/>
        </authorList>
    </citation>
    <scope>NUCLEOTIDE SEQUENCE [LARGE SCALE GENOMIC DNA]</scope>
    <source>
        <strain evidence="2">M8</strain>
    </source>
</reference>
<dbReference type="Pfam" id="PF06335">
    <property type="entry name" value="DUF1054"/>
    <property type="match status" value="1"/>
</dbReference>
<protein>
    <recommendedName>
        <fullName evidence="1">UPF0637 protein AUC31_16770</fullName>
    </recommendedName>
</protein>
<dbReference type="PIRSF" id="PIRSF021332">
    <property type="entry name" value="DUF1054"/>
    <property type="match status" value="1"/>
</dbReference>
<evidence type="ECO:0000313" key="3">
    <source>
        <dbReference type="Proteomes" id="UP000067683"/>
    </source>
</evidence>
<evidence type="ECO:0000313" key="2">
    <source>
        <dbReference type="EMBL" id="ALS76765.1"/>
    </source>
</evidence>
<dbReference type="InterPro" id="IPR009403">
    <property type="entry name" value="UPF0637"/>
</dbReference>
<dbReference type="KEGG" id="prt:AUC31_16770"/>
<dbReference type="SUPFAM" id="SSF142913">
    <property type="entry name" value="YktB/PF0168-like"/>
    <property type="match status" value="1"/>
</dbReference>
<organism evidence="2 3">
    <name type="scientific">Planococcus rifietoensis</name>
    <dbReference type="NCBI Taxonomy" id="200991"/>
    <lineage>
        <taxon>Bacteria</taxon>
        <taxon>Bacillati</taxon>
        <taxon>Bacillota</taxon>
        <taxon>Bacilli</taxon>
        <taxon>Bacillales</taxon>
        <taxon>Caryophanaceae</taxon>
        <taxon>Planococcus</taxon>
    </lineage>
</organism>
<gene>
    <name evidence="2" type="ORF">AUC31_16770</name>
</gene>